<comment type="caution">
    <text evidence="1">The sequence shown here is derived from an EMBL/GenBank/DDBJ whole genome shotgun (WGS) entry which is preliminary data.</text>
</comment>
<dbReference type="EMBL" id="JADNYJ010000016">
    <property type="protein sequence ID" value="KAF8906997.1"/>
    <property type="molecule type" value="Genomic_DNA"/>
</dbReference>
<reference evidence="1" key="1">
    <citation type="submission" date="2020-11" db="EMBL/GenBank/DDBJ databases">
        <authorList>
            <consortium name="DOE Joint Genome Institute"/>
            <person name="Ahrendt S."/>
            <person name="Riley R."/>
            <person name="Andreopoulos W."/>
            <person name="LaButti K."/>
            <person name="Pangilinan J."/>
            <person name="Ruiz-duenas F.J."/>
            <person name="Barrasa J.M."/>
            <person name="Sanchez-Garcia M."/>
            <person name="Camarero S."/>
            <person name="Miyauchi S."/>
            <person name="Serrano A."/>
            <person name="Linde D."/>
            <person name="Babiker R."/>
            <person name="Drula E."/>
            <person name="Ayuso-Fernandez I."/>
            <person name="Pacheco R."/>
            <person name="Padilla G."/>
            <person name="Ferreira P."/>
            <person name="Barriuso J."/>
            <person name="Kellner H."/>
            <person name="Castanera R."/>
            <person name="Alfaro M."/>
            <person name="Ramirez L."/>
            <person name="Pisabarro A.G."/>
            <person name="Kuo A."/>
            <person name="Tritt A."/>
            <person name="Lipzen A."/>
            <person name="He G."/>
            <person name="Yan M."/>
            <person name="Ng V."/>
            <person name="Cullen D."/>
            <person name="Martin F."/>
            <person name="Rosso M.-N."/>
            <person name="Henrissat B."/>
            <person name="Hibbett D."/>
            <person name="Martinez A.T."/>
            <person name="Grigoriev I.V."/>
        </authorList>
    </citation>
    <scope>NUCLEOTIDE SEQUENCE</scope>
    <source>
        <strain evidence="1">AH 44721</strain>
    </source>
</reference>
<proteinExistence type="predicted"/>
<evidence type="ECO:0000313" key="2">
    <source>
        <dbReference type="Proteomes" id="UP000724874"/>
    </source>
</evidence>
<dbReference type="Proteomes" id="UP000724874">
    <property type="component" value="Unassembled WGS sequence"/>
</dbReference>
<gene>
    <name evidence="1" type="ORF">CPB84DRAFT_1959736</name>
</gene>
<evidence type="ECO:0000313" key="1">
    <source>
        <dbReference type="EMBL" id="KAF8906997.1"/>
    </source>
</evidence>
<organism evidence="1 2">
    <name type="scientific">Gymnopilus junonius</name>
    <name type="common">Spectacular rustgill mushroom</name>
    <name type="synonym">Gymnopilus spectabilis subsp. junonius</name>
    <dbReference type="NCBI Taxonomy" id="109634"/>
    <lineage>
        <taxon>Eukaryota</taxon>
        <taxon>Fungi</taxon>
        <taxon>Dikarya</taxon>
        <taxon>Basidiomycota</taxon>
        <taxon>Agaricomycotina</taxon>
        <taxon>Agaricomycetes</taxon>
        <taxon>Agaricomycetidae</taxon>
        <taxon>Agaricales</taxon>
        <taxon>Agaricineae</taxon>
        <taxon>Hymenogastraceae</taxon>
        <taxon>Gymnopilus</taxon>
    </lineage>
</organism>
<accession>A0A9P5NXA5</accession>
<sequence>MSESDPEATRIEFEGDARAISLLELDLTSSFRVFYTMDEHINLSQTQALLEEITEGFKATFKDVDAFNSTLRLYKFKLGFFRILDDVQPRVFRGIRACDAIGIFKSIEYMTDIRDYFKAHNEVDPGKELPAEVETKFSGLVELSHHGLPVVPMTQAVASQLPPGEIRFNTPYVVYLLELIDRYACNFDMTRTYENYDDDAFTFGRTPWDPIIISGCPGGAFLCNPLTICRPCKNLRTEQAQKNYDENLVKKFEGRRHLRLRSIDVWLAEGRKIGRRKRQPFDNNEMIPRPLTFAPRKVALSKYQHENDTQSHRRWRLRRSQVPSFGPPKKLAANIIHTLHFQSKYVASRDSEANSCAIEKRRHNTMDNNQMLTGPWSLHDKHCHNYAARPGSVPIETVYVFEGSPTTLKHLQRQKHVSGKMLSGIIGII</sequence>
<keyword evidence="2" id="KW-1185">Reference proteome</keyword>
<dbReference type="AlphaFoldDB" id="A0A9P5NXA5"/>
<protein>
    <submittedName>
        <fullName evidence="1">Uncharacterized protein</fullName>
    </submittedName>
</protein>
<dbReference type="OrthoDB" id="10655012at2759"/>
<name>A0A9P5NXA5_GYMJU</name>